<dbReference type="PANTHER" id="PTHR48420">
    <property type="entry name" value="NON-HAEM DIOXYGENASE N-TERMINAL DOMAIN-CONTAINING PROTEIN"/>
    <property type="match status" value="1"/>
</dbReference>
<sequence>MEGPILALKEGLARLYKNNEFADFAIICGPYTFKVHKAVICAQSEYFTTACSTGKFGGEEGRITLKAIGSEDGDDETCDDPEAVKHMVYYFYHLDYDAARIDSPGANVDNTPANGLAVLPHHGATASPSGKHRLGLGTRRTPSVPQQAVKPVLKTAGNMVMHARVFATAVKYQVPALQVLAASKFTAAVEASWDHGDFAEAAHIVYTTTPEEARALRNEVAKCITEHGVLLDKAAVEAVVRGISGLAYELLKRKRQHMMIAPMKEGKRAKKCRGSTGSSITKVLLQQDDVSIRALVRSKAKLFNTIPGIESDPRLQVYEGNVTNIDVLTKCIKGNKAVFLAVAVNDNQPGCTIARDTAQSVIAALERLRQEKPDCDLPRLVILSSASLSDHLMRDFPSIAHAGMLMAASHIYHDLREAEKFLRAQENWGVKSVFIKPGGLVHDAQKGHQLSLDKQQTFLSFLDLAAGMVEVAQAEDGEWEMRDVSVVPTAKDVKVEWRVPYFVLRGFLLHFFPWLWRYIGIIIVRDLPSEYPDLRHRLLSYSSYLANLPEGTLASVEKPDASYSVGWSCGKETLANGRYDTLKGSYYAQPIHDAELERKARELYPNCIEVTSPNVWPSEDALPGFEELFEQLCHTIVDTAALVARSCDRYGVAKLEGYQPGTLENIVRTSVSTKARLLHYFPPPPLKSEDERPDSAMATDDDWCATHHDLGALTGLTCQMFVDEEAHPPFAKSGRSGELPPLPELDSHPDPKTGLWIKDRSGQTTQIHIPRDCLAFQTGQALELITRGKFKAVPHFVRGTTADKGGGIARNTLAVFTQPNLWEM</sequence>
<feature type="region of interest" description="Disordered" evidence="1">
    <location>
        <begin position="729"/>
        <end position="753"/>
    </location>
</feature>
<name>A0A4U0WJH2_9PEZI</name>
<dbReference type="STRING" id="329884.A0A4U0WJH2"/>
<reference evidence="3 4" key="1">
    <citation type="submission" date="2017-03" db="EMBL/GenBank/DDBJ databases">
        <title>Genomes of endolithic fungi from Antarctica.</title>
        <authorList>
            <person name="Coleine C."/>
            <person name="Masonjones S."/>
            <person name="Stajich J.E."/>
        </authorList>
    </citation>
    <scope>NUCLEOTIDE SEQUENCE [LARGE SCALE GENOMIC DNA]</scope>
    <source>
        <strain evidence="3 4">CCFEE 5184</strain>
    </source>
</reference>
<comment type="caution">
    <text evidence="3">The sequence shown here is derived from an EMBL/GenBank/DDBJ whole genome shotgun (WGS) entry which is preliminary data.</text>
</comment>
<dbReference type="Pfam" id="PF00651">
    <property type="entry name" value="BTB"/>
    <property type="match status" value="1"/>
</dbReference>
<evidence type="ECO:0000313" key="4">
    <source>
        <dbReference type="Proteomes" id="UP000309340"/>
    </source>
</evidence>
<dbReference type="EMBL" id="NAJQ01000974">
    <property type="protein sequence ID" value="TKA63204.1"/>
    <property type="molecule type" value="Genomic_DNA"/>
</dbReference>
<keyword evidence="4" id="KW-1185">Reference proteome</keyword>
<dbReference type="Proteomes" id="UP000309340">
    <property type="component" value="Unassembled WGS sequence"/>
</dbReference>
<organism evidence="3 4">
    <name type="scientific">Friedmanniomyces simplex</name>
    <dbReference type="NCBI Taxonomy" id="329884"/>
    <lineage>
        <taxon>Eukaryota</taxon>
        <taxon>Fungi</taxon>
        <taxon>Dikarya</taxon>
        <taxon>Ascomycota</taxon>
        <taxon>Pezizomycotina</taxon>
        <taxon>Dothideomycetes</taxon>
        <taxon>Dothideomycetidae</taxon>
        <taxon>Mycosphaerellales</taxon>
        <taxon>Teratosphaeriaceae</taxon>
        <taxon>Friedmanniomyces</taxon>
    </lineage>
</organism>
<gene>
    <name evidence="3" type="ORF">B0A55_11030</name>
</gene>
<feature type="domain" description="BTB" evidence="2">
    <location>
        <begin position="22"/>
        <end position="100"/>
    </location>
</feature>
<dbReference type="PROSITE" id="PS50097">
    <property type="entry name" value="BTB"/>
    <property type="match status" value="1"/>
</dbReference>
<dbReference type="CDD" id="cd18186">
    <property type="entry name" value="BTB_POZ_ZBTB_KLHL-like"/>
    <property type="match status" value="1"/>
</dbReference>
<evidence type="ECO:0000259" key="2">
    <source>
        <dbReference type="PROSITE" id="PS50097"/>
    </source>
</evidence>
<dbReference type="Gene3D" id="3.30.710.10">
    <property type="entry name" value="Potassium Channel Kv1.1, Chain A"/>
    <property type="match status" value="1"/>
</dbReference>
<dbReference type="SUPFAM" id="SSF51735">
    <property type="entry name" value="NAD(P)-binding Rossmann-fold domains"/>
    <property type="match status" value="1"/>
</dbReference>
<evidence type="ECO:0000313" key="3">
    <source>
        <dbReference type="EMBL" id="TKA63204.1"/>
    </source>
</evidence>
<dbReference type="InterPro" id="IPR011333">
    <property type="entry name" value="SKP1/BTB/POZ_sf"/>
</dbReference>
<dbReference type="InterPro" id="IPR016040">
    <property type="entry name" value="NAD(P)-bd_dom"/>
</dbReference>
<dbReference type="InterPro" id="IPR000210">
    <property type="entry name" value="BTB/POZ_dom"/>
</dbReference>
<proteinExistence type="predicted"/>
<dbReference type="InterPro" id="IPR027443">
    <property type="entry name" value="IPNS-like_sf"/>
</dbReference>
<evidence type="ECO:0000256" key="1">
    <source>
        <dbReference type="SAM" id="MobiDB-lite"/>
    </source>
</evidence>
<dbReference type="SUPFAM" id="SSF54695">
    <property type="entry name" value="POZ domain"/>
    <property type="match status" value="1"/>
</dbReference>
<dbReference type="AlphaFoldDB" id="A0A4U0WJH2"/>
<dbReference type="SUPFAM" id="SSF51197">
    <property type="entry name" value="Clavaminate synthase-like"/>
    <property type="match status" value="1"/>
</dbReference>
<protein>
    <recommendedName>
        <fullName evidence="2">BTB domain-containing protein</fullName>
    </recommendedName>
</protein>
<dbReference type="OrthoDB" id="10254221at2759"/>
<accession>A0A4U0WJH2</accession>
<dbReference type="Gene3D" id="2.60.120.330">
    <property type="entry name" value="B-lactam Antibiotic, Isopenicillin N Synthase, Chain"/>
    <property type="match status" value="1"/>
</dbReference>
<dbReference type="Pfam" id="PF13460">
    <property type="entry name" value="NAD_binding_10"/>
    <property type="match status" value="1"/>
</dbReference>
<dbReference type="InterPro" id="IPR036291">
    <property type="entry name" value="NAD(P)-bd_dom_sf"/>
</dbReference>
<dbReference type="PANTHER" id="PTHR48420:SF1">
    <property type="entry name" value="NON-HAEM DIOXYGENASE N-TERMINAL DOMAIN-CONTAINING PROTEIN"/>
    <property type="match status" value="1"/>
</dbReference>
<feature type="non-terminal residue" evidence="3">
    <location>
        <position position="824"/>
    </location>
</feature>
<dbReference type="Gene3D" id="3.40.50.720">
    <property type="entry name" value="NAD(P)-binding Rossmann-like Domain"/>
    <property type="match status" value="1"/>
</dbReference>